<dbReference type="EMBL" id="FOQE01000037">
    <property type="protein sequence ID" value="SFH85680.1"/>
    <property type="molecule type" value="Genomic_DNA"/>
</dbReference>
<dbReference type="Pfam" id="PF09953">
    <property type="entry name" value="DUF2187"/>
    <property type="match status" value="1"/>
</dbReference>
<reference evidence="1 2" key="1">
    <citation type="submission" date="2016-10" db="EMBL/GenBank/DDBJ databases">
        <authorList>
            <person name="de Groot N.N."/>
        </authorList>
    </citation>
    <scope>NUCLEOTIDE SEQUENCE [LARGE SCALE GENOMIC DNA]</scope>
    <source>
        <strain evidence="1 2">DSM 27630</strain>
    </source>
</reference>
<organism evidence="1 2">
    <name type="scientific">Pisciglobus halotolerans</name>
    <dbReference type="NCBI Taxonomy" id="745365"/>
    <lineage>
        <taxon>Bacteria</taxon>
        <taxon>Bacillati</taxon>
        <taxon>Bacillota</taxon>
        <taxon>Bacilli</taxon>
        <taxon>Lactobacillales</taxon>
        <taxon>Carnobacteriaceae</taxon>
    </lineage>
</organism>
<protein>
    <recommendedName>
        <fullName evidence="3">DUF2187 domain-containing protein</fullName>
    </recommendedName>
</protein>
<evidence type="ECO:0008006" key="3">
    <source>
        <dbReference type="Google" id="ProtNLM"/>
    </source>
</evidence>
<dbReference type="AlphaFoldDB" id="A0A1I3DFW1"/>
<name>A0A1I3DFW1_9LACT</name>
<dbReference type="Proteomes" id="UP000198668">
    <property type="component" value="Unassembled WGS sequence"/>
</dbReference>
<accession>A0A1I3DFW1</accession>
<evidence type="ECO:0000313" key="2">
    <source>
        <dbReference type="Proteomes" id="UP000198668"/>
    </source>
</evidence>
<proteinExistence type="predicted"/>
<evidence type="ECO:0000313" key="1">
    <source>
        <dbReference type="EMBL" id="SFH85680.1"/>
    </source>
</evidence>
<sequence>MENKITKEVQSLVEVELRKGASNSRIATLLGVPYSEAVEMIDEIKDSFKPDVGDKIIFSFRDEKMTGVITKLLKNSAVVEISWNDSSKKMKDLMEEKTIVNFKDIEEFVH</sequence>
<keyword evidence="2" id="KW-1185">Reference proteome</keyword>
<dbReference type="OrthoDB" id="2157040at2"/>
<gene>
    <name evidence="1" type="ORF">SAMN04489868_1372</name>
</gene>
<dbReference type="InterPro" id="IPR018690">
    <property type="entry name" value="DUF2187"/>
</dbReference>
<dbReference type="RefSeq" id="WP_047391579.1">
    <property type="nucleotide sequence ID" value="NZ_FOQE01000037.1"/>
</dbReference>